<keyword evidence="1" id="KW-0540">Nuclease</keyword>
<dbReference type="FunFam" id="3.30.420.10:FF:000045">
    <property type="entry name" value="3'-5' exonuclease DinG"/>
    <property type="match status" value="1"/>
</dbReference>
<keyword evidence="3" id="KW-0269">Exonuclease</keyword>
<evidence type="ECO:0000313" key="10">
    <source>
        <dbReference type="EMBL" id="CAB4993534.1"/>
    </source>
</evidence>
<evidence type="ECO:0000256" key="1">
    <source>
        <dbReference type="ARBA" id="ARBA00022722"/>
    </source>
</evidence>
<evidence type="ECO:0000313" key="9">
    <source>
        <dbReference type="EMBL" id="CAB4938106.1"/>
    </source>
</evidence>
<evidence type="ECO:0000256" key="3">
    <source>
        <dbReference type="ARBA" id="ARBA00022839"/>
    </source>
</evidence>
<dbReference type="EMBL" id="CAFBOL010000040">
    <property type="protein sequence ID" value="CAB4993534.1"/>
    <property type="molecule type" value="Genomic_DNA"/>
</dbReference>
<feature type="domain" description="Exonuclease" evidence="4">
    <location>
        <begin position="17"/>
        <end position="187"/>
    </location>
</feature>
<dbReference type="InterPro" id="IPR036397">
    <property type="entry name" value="RNaseH_sf"/>
</dbReference>
<dbReference type="EMBL" id="CAFBIY010000088">
    <property type="protein sequence ID" value="CAB4851618.1"/>
    <property type="molecule type" value="Genomic_DNA"/>
</dbReference>
<evidence type="ECO:0000313" key="8">
    <source>
        <dbReference type="EMBL" id="CAB4851618.1"/>
    </source>
</evidence>
<evidence type="ECO:0000313" key="5">
    <source>
        <dbReference type="EMBL" id="CAB4363936.1"/>
    </source>
</evidence>
<dbReference type="EMBL" id="CAFBMT010000010">
    <property type="protein sequence ID" value="CAB4938106.1"/>
    <property type="molecule type" value="Genomic_DNA"/>
</dbReference>
<dbReference type="GO" id="GO:0008408">
    <property type="term" value="F:3'-5' exonuclease activity"/>
    <property type="evidence" value="ECO:0007669"/>
    <property type="project" value="TreeGrafter"/>
</dbReference>
<proteinExistence type="predicted"/>
<dbReference type="Pfam" id="PF00929">
    <property type="entry name" value="RNase_T"/>
    <property type="match status" value="1"/>
</dbReference>
<dbReference type="PANTHER" id="PTHR30231:SF4">
    <property type="entry name" value="PROTEIN NEN2"/>
    <property type="match status" value="1"/>
</dbReference>
<evidence type="ECO:0000256" key="2">
    <source>
        <dbReference type="ARBA" id="ARBA00022801"/>
    </source>
</evidence>
<accession>A0A6J6PTF0</accession>
<dbReference type="EMBL" id="CAFAAV010000093">
    <property type="protein sequence ID" value="CAB4820321.1"/>
    <property type="molecule type" value="Genomic_DNA"/>
</dbReference>
<dbReference type="GO" id="GO:0003676">
    <property type="term" value="F:nucleic acid binding"/>
    <property type="evidence" value="ECO:0007669"/>
    <property type="project" value="InterPro"/>
</dbReference>
<sequence>MSENVSAHVPQPVSTQRFAVVDVETSGLSLQRHHVLQIGVVIIDGEGAVLDRYSSLLAPRFRWWYRVGPTGLHGIHRRDLRAAPPARDVLTELAHRLDGARFVAHNAEFDVAFLHKAAERAGVELPIGEVLCTLRLSRRLDPQRQHSHRLADLCERYGVDLTRPHDALADADATAAVLPHLLRAHGIVTVDQLPVHTLRTRREGQARLAS</sequence>
<dbReference type="AlphaFoldDB" id="A0A6J6PTF0"/>
<dbReference type="InterPro" id="IPR013520">
    <property type="entry name" value="Ribonucl_H"/>
</dbReference>
<dbReference type="SUPFAM" id="SSF53098">
    <property type="entry name" value="Ribonuclease H-like"/>
    <property type="match status" value="1"/>
</dbReference>
<evidence type="ECO:0000313" key="6">
    <source>
        <dbReference type="EMBL" id="CAB4701786.1"/>
    </source>
</evidence>
<evidence type="ECO:0000313" key="7">
    <source>
        <dbReference type="EMBL" id="CAB4820321.1"/>
    </source>
</evidence>
<reference evidence="6" key="1">
    <citation type="submission" date="2020-05" db="EMBL/GenBank/DDBJ databases">
        <authorList>
            <person name="Chiriac C."/>
            <person name="Salcher M."/>
            <person name="Ghai R."/>
            <person name="Kavagutti S V."/>
        </authorList>
    </citation>
    <scope>NUCLEOTIDE SEQUENCE</scope>
</reference>
<evidence type="ECO:0000259" key="4">
    <source>
        <dbReference type="SMART" id="SM00479"/>
    </source>
</evidence>
<dbReference type="Gene3D" id="3.30.420.10">
    <property type="entry name" value="Ribonuclease H-like superfamily/Ribonuclease H"/>
    <property type="match status" value="1"/>
</dbReference>
<dbReference type="SMART" id="SM00479">
    <property type="entry name" value="EXOIII"/>
    <property type="match status" value="1"/>
</dbReference>
<protein>
    <submittedName>
        <fullName evidence="6">Unannotated protein</fullName>
    </submittedName>
</protein>
<organism evidence="6">
    <name type="scientific">freshwater metagenome</name>
    <dbReference type="NCBI Taxonomy" id="449393"/>
    <lineage>
        <taxon>unclassified sequences</taxon>
        <taxon>metagenomes</taxon>
        <taxon>ecological metagenomes</taxon>
    </lineage>
</organism>
<name>A0A6J6PTF0_9ZZZZ</name>
<dbReference type="PANTHER" id="PTHR30231">
    <property type="entry name" value="DNA POLYMERASE III SUBUNIT EPSILON"/>
    <property type="match status" value="1"/>
</dbReference>
<dbReference type="EMBL" id="CAESGF010000008">
    <property type="protein sequence ID" value="CAB4363936.1"/>
    <property type="molecule type" value="Genomic_DNA"/>
</dbReference>
<gene>
    <name evidence="6" type="ORF">UFOPK2656_00102</name>
    <name evidence="7" type="ORF">UFOPK3099_01346</name>
    <name evidence="8" type="ORF">UFOPK3267_01621</name>
    <name evidence="9" type="ORF">UFOPK3651_01952</name>
    <name evidence="10" type="ORF">UFOPK3931_01633</name>
    <name evidence="5" type="ORF">UFOPK4189_01706</name>
</gene>
<dbReference type="EMBL" id="CAEZYF010000001">
    <property type="protein sequence ID" value="CAB4701786.1"/>
    <property type="molecule type" value="Genomic_DNA"/>
</dbReference>
<keyword evidence="2" id="KW-0378">Hydrolase</keyword>
<dbReference type="CDD" id="cd06127">
    <property type="entry name" value="DEDDh"/>
    <property type="match status" value="1"/>
</dbReference>
<dbReference type="InterPro" id="IPR012337">
    <property type="entry name" value="RNaseH-like_sf"/>
</dbReference>